<sequence length="52" mass="6203">MTNQEAVLVKKHLNDLITFRDSQTFQNECTYLPILIQEIEETRRVLTEYGFI</sequence>
<proteinExistence type="predicted"/>
<evidence type="ECO:0000313" key="2">
    <source>
        <dbReference type="Proteomes" id="UP000741863"/>
    </source>
</evidence>
<dbReference type="RefSeq" id="WP_204699633.1">
    <property type="nucleotide sequence ID" value="NZ_JAFBEC010000018.1"/>
</dbReference>
<accession>A0ABS2PHG1</accession>
<comment type="caution">
    <text evidence="1">The sequence shown here is derived from an EMBL/GenBank/DDBJ whole genome shotgun (WGS) entry which is preliminary data.</text>
</comment>
<dbReference type="Proteomes" id="UP000741863">
    <property type="component" value="Unassembled WGS sequence"/>
</dbReference>
<reference evidence="1 2" key="1">
    <citation type="submission" date="2021-01" db="EMBL/GenBank/DDBJ databases">
        <title>Genomic Encyclopedia of Type Strains, Phase IV (KMG-IV): sequencing the most valuable type-strain genomes for metagenomic binning, comparative biology and taxonomic classification.</title>
        <authorList>
            <person name="Goeker M."/>
        </authorList>
    </citation>
    <scope>NUCLEOTIDE SEQUENCE [LARGE SCALE GENOMIC DNA]</scope>
    <source>
        <strain evidence="1 2">DSM 25540</strain>
    </source>
</reference>
<evidence type="ECO:0000313" key="1">
    <source>
        <dbReference type="EMBL" id="MBM7634878.1"/>
    </source>
</evidence>
<dbReference type="EMBL" id="JAFBEC010000018">
    <property type="protein sequence ID" value="MBM7634878.1"/>
    <property type="molecule type" value="Genomic_DNA"/>
</dbReference>
<keyword evidence="2" id="KW-1185">Reference proteome</keyword>
<name>A0ABS2PHG1_9BACL</name>
<organism evidence="1 2">
    <name type="scientific">Geomicrobium sediminis</name>
    <dbReference type="NCBI Taxonomy" id="1347788"/>
    <lineage>
        <taxon>Bacteria</taxon>
        <taxon>Bacillati</taxon>
        <taxon>Bacillota</taxon>
        <taxon>Bacilli</taxon>
        <taxon>Bacillales</taxon>
        <taxon>Geomicrobium</taxon>
    </lineage>
</organism>
<protein>
    <submittedName>
        <fullName evidence="1">Uncharacterized protein</fullName>
    </submittedName>
</protein>
<gene>
    <name evidence="1" type="ORF">JOD17_004005</name>
</gene>